<protein>
    <submittedName>
        <fullName evidence="2">Uncharacterized protein</fullName>
    </submittedName>
</protein>
<feature type="region of interest" description="Disordered" evidence="1">
    <location>
        <begin position="81"/>
        <end position="116"/>
    </location>
</feature>
<dbReference type="OrthoDB" id="3270804at2759"/>
<dbReference type="EMBL" id="KQ086394">
    <property type="protein sequence ID" value="KLO04960.1"/>
    <property type="molecule type" value="Genomic_DNA"/>
</dbReference>
<feature type="region of interest" description="Disordered" evidence="1">
    <location>
        <begin position="243"/>
        <end position="262"/>
    </location>
</feature>
<dbReference type="Proteomes" id="UP000053477">
    <property type="component" value="Unassembled WGS sequence"/>
</dbReference>
<dbReference type="InParanoid" id="A0A0H2QZN5"/>
<accession>A0A0H2QZN5</accession>
<feature type="compositionally biased region" description="Low complexity" evidence="1">
    <location>
        <begin position="89"/>
        <end position="104"/>
    </location>
</feature>
<keyword evidence="3" id="KW-1185">Reference proteome</keyword>
<reference evidence="2 3" key="1">
    <citation type="submission" date="2015-04" db="EMBL/GenBank/DDBJ databases">
        <title>Complete genome sequence of Schizopora paradoxa KUC8140, a cosmopolitan wood degrader in East Asia.</title>
        <authorList>
            <consortium name="DOE Joint Genome Institute"/>
            <person name="Min B."/>
            <person name="Park H."/>
            <person name="Jang Y."/>
            <person name="Kim J.-J."/>
            <person name="Kim K.H."/>
            <person name="Pangilinan J."/>
            <person name="Lipzen A."/>
            <person name="Riley R."/>
            <person name="Grigoriev I.V."/>
            <person name="Spatafora J.W."/>
            <person name="Choi I.-G."/>
        </authorList>
    </citation>
    <scope>NUCLEOTIDE SEQUENCE [LARGE SCALE GENOMIC DNA]</scope>
    <source>
        <strain evidence="2 3">KUC8140</strain>
    </source>
</reference>
<evidence type="ECO:0000313" key="3">
    <source>
        <dbReference type="Proteomes" id="UP000053477"/>
    </source>
</evidence>
<organism evidence="2 3">
    <name type="scientific">Schizopora paradoxa</name>
    <dbReference type="NCBI Taxonomy" id="27342"/>
    <lineage>
        <taxon>Eukaryota</taxon>
        <taxon>Fungi</taxon>
        <taxon>Dikarya</taxon>
        <taxon>Basidiomycota</taxon>
        <taxon>Agaricomycotina</taxon>
        <taxon>Agaricomycetes</taxon>
        <taxon>Hymenochaetales</taxon>
        <taxon>Schizoporaceae</taxon>
        <taxon>Schizopora</taxon>
    </lineage>
</organism>
<sequence length="309" mass="33522">MLQEMTNSTASANPVQAAGGNLALSIRGLVQIAVGLTRVLDNGARQAPPPGADAPFNHPRDGDEIANLRAAVAALDVAGTDEGRRTEPIRIPTNTRPRTTTQVPRPMPKVQTQKGPVPVKERGKFYCVFVGTEVGVVTSWCVLRPSFVRFRVETHNGDRSTVKNWTDGVPYSSHIGFKTRAAAVQAFRDAIERGEVKLVDNSGQVLTTHRRGLITITRDDWFNGAYERLTRFAEPDALKTLPKTGSSLSASTTMTPSNTISSISTGPIDDEFEYGFEESAEFNALCHQAVDEVEARDVSQIASSSKLRA</sequence>
<dbReference type="InterPro" id="IPR037056">
    <property type="entry name" value="RNase_H1_N_sf"/>
</dbReference>
<dbReference type="AlphaFoldDB" id="A0A0H2QZN5"/>
<gene>
    <name evidence="2" type="ORF">SCHPADRAFT_896650</name>
</gene>
<name>A0A0H2QZN5_9AGAM</name>
<evidence type="ECO:0000256" key="1">
    <source>
        <dbReference type="SAM" id="MobiDB-lite"/>
    </source>
</evidence>
<evidence type="ECO:0000313" key="2">
    <source>
        <dbReference type="EMBL" id="KLO04960.1"/>
    </source>
</evidence>
<proteinExistence type="predicted"/>
<dbReference type="Gene3D" id="3.40.970.10">
    <property type="entry name" value="Ribonuclease H1, N-terminal domain"/>
    <property type="match status" value="1"/>
</dbReference>